<accession>A0A1G6ZPL7</accession>
<gene>
    <name evidence="1" type="ORF">SAMN04488509_11511</name>
</gene>
<evidence type="ECO:0000313" key="2">
    <source>
        <dbReference type="Proteomes" id="UP000199603"/>
    </source>
</evidence>
<sequence>MANAATKVLVSKVLRSLRIASLARLMFKLWPVTEHLTDNLAAHVGLHVKHPSGRPFLEEAIANGFSEMLEAQARQPEGEKFSDEVRLAYMRGLLRHLTLIFETEVRGSQGEAWDALSDGPLTQWLQQHAPAKVNMATDLPEYLANYQPDALAAALLNHILDRSTRRELLPILPRLTAYAD</sequence>
<name>A0A1G6ZPL7_9GAMM</name>
<dbReference type="STRING" id="265719.SAMN04488509_11511"/>
<organism evidence="1 2">
    <name type="scientific">Aquimonas voraii</name>
    <dbReference type="NCBI Taxonomy" id="265719"/>
    <lineage>
        <taxon>Bacteria</taxon>
        <taxon>Pseudomonadati</taxon>
        <taxon>Pseudomonadota</taxon>
        <taxon>Gammaproteobacteria</taxon>
        <taxon>Lysobacterales</taxon>
        <taxon>Lysobacteraceae</taxon>
        <taxon>Aquimonas</taxon>
    </lineage>
</organism>
<dbReference type="EMBL" id="FNAG01000015">
    <property type="protein sequence ID" value="SDE04333.1"/>
    <property type="molecule type" value="Genomic_DNA"/>
</dbReference>
<protein>
    <submittedName>
        <fullName evidence="1">Uncharacterized protein</fullName>
    </submittedName>
</protein>
<reference evidence="1 2" key="1">
    <citation type="submission" date="2016-10" db="EMBL/GenBank/DDBJ databases">
        <authorList>
            <person name="de Groot N.N."/>
        </authorList>
    </citation>
    <scope>NUCLEOTIDE SEQUENCE [LARGE SCALE GENOMIC DNA]</scope>
    <source>
        <strain evidence="1 2">DSM 16957</strain>
    </source>
</reference>
<dbReference type="AlphaFoldDB" id="A0A1G6ZPL7"/>
<evidence type="ECO:0000313" key="1">
    <source>
        <dbReference type="EMBL" id="SDE04333.1"/>
    </source>
</evidence>
<keyword evidence="2" id="KW-1185">Reference proteome</keyword>
<dbReference type="Proteomes" id="UP000199603">
    <property type="component" value="Unassembled WGS sequence"/>
</dbReference>
<proteinExistence type="predicted"/>